<dbReference type="SMART" id="SM00448">
    <property type="entry name" value="REC"/>
    <property type="match status" value="1"/>
</dbReference>
<comment type="caution">
    <text evidence="5">The sequence shown here is derived from an EMBL/GenBank/DDBJ whole genome shotgun (WGS) entry which is preliminary data.</text>
</comment>
<evidence type="ECO:0000313" key="6">
    <source>
        <dbReference type="Proteomes" id="UP001629214"/>
    </source>
</evidence>
<gene>
    <name evidence="5" type="ORF">PQR63_21980</name>
</gene>
<dbReference type="Proteomes" id="UP001629214">
    <property type="component" value="Unassembled WGS sequence"/>
</dbReference>
<feature type="modified residue" description="4-aspartylphosphate" evidence="3">
    <location>
        <position position="60"/>
    </location>
</feature>
<evidence type="ECO:0000313" key="5">
    <source>
        <dbReference type="EMBL" id="MFL9881084.1"/>
    </source>
</evidence>
<dbReference type="RefSeq" id="WP_408170151.1">
    <property type="nucleotide sequence ID" value="NZ_JAQQFR010000018.1"/>
</dbReference>
<organism evidence="5 6">
    <name type="scientific">Herbaspirillum rhizosphaerae</name>
    <dbReference type="NCBI Taxonomy" id="346179"/>
    <lineage>
        <taxon>Bacteria</taxon>
        <taxon>Pseudomonadati</taxon>
        <taxon>Pseudomonadota</taxon>
        <taxon>Betaproteobacteria</taxon>
        <taxon>Burkholderiales</taxon>
        <taxon>Oxalobacteraceae</taxon>
        <taxon>Herbaspirillum</taxon>
    </lineage>
</organism>
<dbReference type="SUPFAM" id="SSF52172">
    <property type="entry name" value="CheY-like"/>
    <property type="match status" value="1"/>
</dbReference>
<dbReference type="Gene3D" id="3.40.50.2300">
    <property type="match status" value="1"/>
</dbReference>
<name>A0ABW8ZGM0_9BURK</name>
<protein>
    <submittedName>
        <fullName evidence="5">Response regulator</fullName>
    </submittedName>
</protein>
<keyword evidence="6" id="KW-1185">Reference proteome</keyword>
<dbReference type="InterPro" id="IPR011006">
    <property type="entry name" value="CheY-like_superfamily"/>
</dbReference>
<sequence length="136" mass="15157">MSEIVARVSLNILVIDDSYTIRRSADQFLRQAGHRVFLATDGLDALGSITEMNPDLIFCDILMPRLSGYQVCWLVKKNARFHATPVIMLSSKDGLFDRARATIVGATAFMTKPFSEEGLLEAVNTYAERRSIVVES</sequence>
<keyword evidence="2" id="KW-0902">Two-component regulatory system</keyword>
<dbReference type="PANTHER" id="PTHR44591:SF14">
    <property type="entry name" value="PROTEIN PILG"/>
    <property type="match status" value="1"/>
</dbReference>
<evidence type="ECO:0000256" key="3">
    <source>
        <dbReference type="PROSITE-ProRule" id="PRU00169"/>
    </source>
</evidence>
<keyword evidence="1 3" id="KW-0597">Phosphoprotein</keyword>
<evidence type="ECO:0000256" key="1">
    <source>
        <dbReference type="ARBA" id="ARBA00022553"/>
    </source>
</evidence>
<dbReference type="Pfam" id="PF00072">
    <property type="entry name" value="Response_reg"/>
    <property type="match status" value="1"/>
</dbReference>
<dbReference type="PROSITE" id="PS50110">
    <property type="entry name" value="RESPONSE_REGULATORY"/>
    <property type="match status" value="1"/>
</dbReference>
<accession>A0ABW8ZGM0</accession>
<dbReference type="InterPro" id="IPR050595">
    <property type="entry name" value="Bact_response_regulator"/>
</dbReference>
<evidence type="ECO:0000259" key="4">
    <source>
        <dbReference type="PROSITE" id="PS50110"/>
    </source>
</evidence>
<dbReference type="InterPro" id="IPR001789">
    <property type="entry name" value="Sig_transdc_resp-reg_receiver"/>
</dbReference>
<evidence type="ECO:0000256" key="2">
    <source>
        <dbReference type="ARBA" id="ARBA00023012"/>
    </source>
</evidence>
<dbReference type="EMBL" id="JAQQFR010000018">
    <property type="protein sequence ID" value="MFL9881084.1"/>
    <property type="molecule type" value="Genomic_DNA"/>
</dbReference>
<reference evidence="5 6" key="1">
    <citation type="journal article" date="2024" name="Chem. Sci.">
        <title>Discovery of megapolipeptins by genome mining of a Burkholderiales bacteria collection.</title>
        <authorList>
            <person name="Paulo B.S."/>
            <person name="Recchia M.J.J."/>
            <person name="Lee S."/>
            <person name="Fergusson C.H."/>
            <person name="Romanowski S.B."/>
            <person name="Hernandez A."/>
            <person name="Krull N."/>
            <person name="Liu D.Y."/>
            <person name="Cavanagh H."/>
            <person name="Bos A."/>
            <person name="Gray C.A."/>
            <person name="Murphy B.T."/>
            <person name="Linington R.G."/>
            <person name="Eustaquio A.S."/>
        </authorList>
    </citation>
    <scope>NUCLEOTIDE SEQUENCE [LARGE SCALE GENOMIC DNA]</scope>
    <source>
        <strain evidence="5 6">RL21-008-BIB-B</strain>
    </source>
</reference>
<proteinExistence type="predicted"/>
<dbReference type="PANTHER" id="PTHR44591">
    <property type="entry name" value="STRESS RESPONSE REGULATOR PROTEIN 1"/>
    <property type="match status" value="1"/>
</dbReference>
<feature type="domain" description="Response regulatory" evidence="4">
    <location>
        <begin position="11"/>
        <end position="127"/>
    </location>
</feature>